<proteinExistence type="predicted"/>
<dbReference type="InterPro" id="IPR011636">
    <property type="entry name" value="DoxA"/>
</dbReference>
<evidence type="ECO:0000259" key="2">
    <source>
        <dbReference type="Pfam" id="PF04173"/>
    </source>
</evidence>
<dbReference type="AlphaFoldDB" id="A0A2U8QR59"/>
<dbReference type="PIRSF" id="PIRSF037390">
    <property type="entry name" value="Thiosulph_Quin_oxidored_DoxA-D"/>
    <property type="match status" value="1"/>
</dbReference>
<dbReference type="KEGG" id="fse:DI487_00855"/>
<sequence length="337" mass="37245">MKTQESSYNLAALFALSLRLVVGWTYFSAFWRRVVLENKLDPELPGYIGQKFNHFLPNAIGIQPIIEYLVTHPEALHRAMVTFTIIEALVGLGIILGIATRVMSIGVLSLAMGILLGSGWLGTTCLDEWQIGVLGVASGAVLFFAGGGLFSVDALLEQKGSTFTKKRWYPYFFSGKLPWSTATLNKVVPLIALFIFGLTLYTNQVFHGGLWGTLHNKSVKPKVEISNVVLTSNALQLDVYRVEGADVYGSFVIAINLLDEKNEVLWTKTQEELAELKANAIQNYYIAQVKAGKHSLVLPLGAKATLNFVSDDFQKIKNQVAKIQLVDISGLQWETKF</sequence>
<reference evidence="4 5" key="1">
    <citation type="submission" date="2018-05" db="EMBL/GenBank/DDBJ databases">
        <title>Flavobacterium sp. MEBiC07310.</title>
        <authorList>
            <person name="Baek K."/>
        </authorList>
    </citation>
    <scope>NUCLEOTIDE SEQUENCE [LARGE SCALE GENOMIC DNA]</scope>
    <source>
        <strain evidence="4 5">MEBiC07310</strain>
    </source>
</reference>
<feature type="transmembrane region" description="Helical" evidence="1">
    <location>
        <begin position="177"/>
        <end position="201"/>
    </location>
</feature>
<feature type="transmembrane region" description="Helical" evidence="1">
    <location>
        <begin position="79"/>
        <end position="98"/>
    </location>
</feature>
<dbReference type="Proteomes" id="UP000245429">
    <property type="component" value="Chromosome"/>
</dbReference>
<organism evidence="4 5">
    <name type="scientific">Flavobacterium sediminis</name>
    <dbReference type="NCBI Taxonomy" id="2201181"/>
    <lineage>
        <taxon>Bacteria</taxon>
        <taxon>Pseudomonadati</taxon>
        <taxon>Bacteroidota</taxon>
        <taxon>Flavobacteriia</taxon>
        <taxon>Flavobacteriales</taxon>
        <taxon>Flavobacteriaceae</taxon>
        <taxon>Flavobacterium</taxon>
    </lineage>
</organism>
<keyword evidence="1" id="KW-1133">Transmembrane helix</keyword>
<dbReference type="InterPro" id="IPR017192">
    <property type="entry name" value="ThioSO4-Q_OxRdtase_DoxA/D"/>
</dbReference>
<keyword evidence="1" id="KW-0472">Membrane</keyword>
<accession>A0A2U8QR59</accession>
<feature type="transmembrane region" description="Helical" evidence="1">
    <location>
        <begin position="105"/>
        <end position="123"/>
    </location>
</feature>
<protein>
    <submittedName>
        <fullName evidence="4">Quinol oxidase</fullName>
    </submittedName>
</protein>
<evidence type="ECO:0000313" key="4">
    <source>
        <dbReference type="EMBL" id="AWM12561.1"/>
    </source>
</evidence>
<dbReference type="Pfam" id="PF04173">
    <property type="entry name" value="DoxD"/>
    <property type="match status" value="1"/>
</dbReference>
<dbReference type="RefSeq" id="WP_109567970.1">
    <property type="nucleotide sequence ID" value="NZ_CP029463.1"/>
</dbReference>
<evidence type="ECO:0000256" key="1">
    <source>
        <dbReference type="SAM" id="Phobius"/>
    </source>
</evidence>
<dbReference type="OrthoDB" id="9790967at2"/>
<evidence type="ECO:0000313" key="5">
    <source>
        <dbReference type="Proteomes" id="UP000245429"/>
    </source>
</evidence>
<feature type="domain" description="TQO small subunit DoxD" evidence="2">
    <location>
        <begin position="14"/>
        <end position="166"/>
    </location>
</feature>
<feature type="domain" description="Thiosulphate:quinone oxidoreductase small subunit DoxA" evidence="3">
    <location>
        <begin position="206"/>
        <end position="335"/>
    </location>
</feature>
<keyword evidence="1" id="KW-0812">Transmembrane</keyword>
<dbReference type="InterPro" id="IPR007301">
    <property type="entry name" value="DoxD"/>
</dbReference>
<dbReference type="EMBL" id="CP029463">
    <property type="protein sequence ID" value="AWM12561.1"/>
    <property type="molecule type" value="Genomic_DNA"/>
</dbReference>
<keyword evidence="5" id="KW-1185">Reference proteome</keyword>
<gene>
    <name evidence="4" type="ORF">DI487_00855</name>
</gene>
<dbReference type="Pfam" id="PF07680">
    <property type="entry name" value="DoxA"/>
    <property type="match status" value="1"/>
</dbReference>
<feature type="transmembrane region" description="Helical" evidence="1">
    <location>
        <begin position="129"/>
        <end position="156"/>
    </location>
</feature>
<evidence type="ECO:0000259" key="3">
    <source>
        <dbReference type="Pfam" id="PF07680"/>
    </source>
</evidence>
<name>A0A2U8QR59_9FLAO</name>